<evidence type="ECO:0000313" key="4">
    <source>
        <dbReference type="Proteomes" id="UP000176050"/>
    </source>
</evidence>
<feature type="domain" description="Serine aminopeptidase S33" evidence="2">
    <location>
        <begin position="85"/>
        <end position="204"/>
    </location>
</feature>
<dbReference type="EMBL" id="CP017478">
    <property type="protein sequence ID" value="AOW20328.1"/>
    <property type="molecule type" value="Genomic_DNA"/>
</dbReference>
<sequence length="281" mass="31790">MYSAIKYIYDLTKENFIMKKCFIIVFVIFSSLYSCNHDKSKSSNMMKELNEKSVNNPNIFVVKTLLFSKDKLPISADLYEVNGLKPTILLCHQAGYSRGEYKDTAIKLNYLGYSCLAIDQRSGNEINDIKNETAIRAKDKGLPTDYLDAKQDIEAAIDYLYSENGNQPIVLVGSSYSASLVLIIGKNNPKVKMVAAFSPGEYLKGVNVTKTIKNYDKPLFVTSSKNEVIKVVDLLKEVNTDNLTHFKPSFKGIHGSRALWESTDGNDQYWKVFQSFLNDYK</sequence>
<keyword evidence="1" id="KW-0472">Membrane</keyword>
<dbReference type="PROSITE" id="PS51257">
    <property type="entry name" value="PROKAR_LIPOPROTEIN"/>
    <property type="match status" value="1"/>
</dbReference>
<dbReference type="STRING" id="1850246.LPB138_06385"/>
<dbReference type="OrthoDB" id="63241at2"/>
<name>A0A1D8P6Y6_9FLAO</name>
<reference evidence="3 4" key="1">
    <citation type="submission" date="2016-10" db="EMBL/GenBank/DDBJ databases">
        <title>Lutibacter sp. LPB0138, isolated from marine gastropod.</title>
        <authorList>
            <person name="Kim E."/>
            <person name="Yi H."/>
        </authorList>
    </citation>
    <scope>NUCLEOTIDE SEQUENCE [LARGE SCALE GENOMIC DNA]</scope>
    <source>
        <strain evidence="3 4">LPB0138</strain>
    </source>
</reference>
<dbReference type="Pfam" id="PF12146">
    <property type="entry name" value="Hydrolase_4"/>
    <property type="match status" value="1"/>
</dbReference>
<dbReference type="AlphaFoldDB" id="A0A1D8P6Y6"/>
<organism evidence="3 4">
    <name type="scientific">Urechidicola croceus</name>
    <dbReference type="NCBI Taxonomy" id="1850246"/>
    <lineage>
        <taxon>Bacteria</taxon>
        <taxon>Pseudomonadati</taxon>
        <taxon>Bacteroidota</taxon>
        <taxon>Flavobacteriia</taxon>
        <taxon>Flavobacteriales</taxon>
        <taxon>Flavobacteriaceae</taxon>
        <taxon>Urechidicola</taxon>
    </lineage>
</organism>
<dbReference type="InterPro" id="IPR029058">
    <property type="entry name" value="AB_hydrolase_fold"/>
</dbReference>
<evidence type="ECO:0000313" key="3">
    <source>
        <dbReference type="EMBL" id="AOW20328.1"/>
    </source>
</evidence>
<proteinExistence type="predicted"/>
<keyword evidence="1" id="KW-1133">Transmembrane helix</keyword>
<evidence type="ECO:0000259" key="2">
    <source>
        <dbReference type="Pfam" id="PF12146"/>
    </source>
</evidence>
<dbReference type="Gene3D" id="3.40.50.1820">
    <property type="entry name" value="alpha/beta hydrolase"/>
    <property type="match status" value="1"/>
</dbReference>
<dbReference type="KEGG" id="lul:LPB138_06385"/>
<dbReference type="SUPFAM" id="SSF53474">
    <property type="entry name" value="alpha/beta-Hydrolases"/>
    <property type="match status" value="1"/>
</dbReference>
<accession>A0A1D8P6Y6</accession>
<keyword evidence="4" id="KW-1185">Reference proteome</keyword>
<keyword evidence="1" id="KW-0812">Transmembrane</keyword>
<dbReference type="InterPro" id="IPR022742">
    <property type="entry name" value="Hydrolase_4"/>
</dbReference>
<gene>
    <name evidence="3" type="ORF">LPB138_06385</name>
</gene>
<protein>
    <recommendedName>
        <fullName evidence="2">Serine aminopeptidase S33 domain-containing protein</fullName>
    </recommendedName>
</protein>
<feature type="transmembrane region" description="Helical" evidence="1">
    <location>
        <begin position="16"/>
        <end position="35"/>
    </location>
</feature>
<evidence type="ECO:0000256" key="1">
    <source>
        <dbReference type="SAM" id="Phobius"/>
    </source>
</evidence>
<dbReference type="Proteomes" id="UP000176050">
    <property type="component" value="Chromosome"/>
</dbReference>